<dbReference type="InterPro" id="IPR000014">
    <property type="entry name" value="PAS"/>
</dbReference>
<dbReference type="SUPFAM" id="SSF55073">
    <property type="entry name" value="Nucleotide cyclase"/>
    <property type="match status" value="1"/>
</dbReference>
<proteinExistence type="predicted"/>
<dbReference type="SUPFAM" id="SSF55785">
    <property type="entry name" value="PYP-like sensor domain (PAS domain)"/>
    <property type="match status" value="2"/>
</dbReference>
<dbReference type="Pfam" id="PF13487">
    <property type="entry name" value="HD_5"/>
    <property type="match status" value="1"/>
</dbReference>
<evidence type="ECO:0000259" key="5">
    <source>
        <dbReference type="PROSITE" id="PS50112"/>
    </source>
</evidence>
<dbReference type="InterPro" id="IPR011006">
    <property type="entry name" value="CheY-like_superfamily"/>
</dbReference>
<dbReference type="EMBL" id="QVIA01000001">
    <property type="protein sequence ID" value="RGC35450.1"/>
    <property type="molecule type" value="Genomic_DNA"/>
</dbReference>
<dbReference type="InterPro" id="IPR029787">
    <property type="entry name" value="Nucleotide_cyclase"/>
</dbReference>
<dbReference type="PANTHER" id="PTHR45228:SF1">
    <property type="entry name" value="CYCLIC DI-GMP PHOSPHODIESTERASE TM_0186"/>
    <property type="match status" value="1"/>
</dbReference>
<name>A0A3E2X1R8_9FIRM</name>
<dbReference type="CDD" id="cd00077">
    <property type="entry name" value="HDc"/>
    <property type="match status" value="1"/>
</dbReference>
<dbReference type="InterPro" id="IPR029016">
    <property type="entry name" value="GAF-like_dom_sf"/>
</dbReference>
<evidence type="ECO:0000313" key="10">
    <source>
        <dbReference type="Proteomes" id="UP000261111"/>
    </source>
</evidence>
<dbReference type="Pfam" id="PF08447">
    <property type="entry name" value="PAS_3"/>
    <property type="match status" value="2"/>
</dbReference>
<keyword evidence="3" id="KW-0597">Phosphoprotein</keyword>
<dbReference type="InterPro" id="IPR000700">
    <property type="entry name" value="PAS-assoc_C"/>
</dbReference>
<dbReference type="InterPro" id="IPR001610">
    <property type="entry name" value="PAC"/>
</dbReference>
<dbReference type="Pfam" id="PF00072">
    <property type="entry name" value="Response_reg"/>
    <property type="match status" value="1"/>
</dbReference>
<organism evidence="9 10">
    <name type="scientific">Hungatella hathewayi</name>
    <dbReference type="NCBI Taxonomy" id="154046"/>
    <lineage>
        <taxon>Bacteria</taxon>
        <taxon>Bacillati</taxon>
        <taxon>Bacillota</taxon>
        <taxon>Clostridia</taxon>
        <taxon>Lachnospirales</taxon>
        <taxon>Lachnospiraceae</taxon>
        <taxon>Hungatella</taxon>
    </lineage>
</organism>
<evidence type="ECO:0000259" key="7">
    <source>
        <dbReference type="PROSITE" id="PS50887"/>
    </source>
</evidence>
<feature type="domain" description="PAC" evidence="6">
    <location>
        <begin position="720"/>
        <end position="772"/>
    </location>
</feature>
<dbReference type="Gene3D" id="1.10.3210.10">
    <property type="entry name" value="Hypothetical protein af1432"/>
    <property type="match status" value="1"/>
</dbReference>
<dbReference type="PROSITE" id="PS50113">
    <property type="entry name" value="PAC"/>
    <property type="match status" value="2"/>
</dbReference>
<dbReference type="SUPFAM" id="SSF109604">
    <property type="entry name" value="HD-domain/PDEase-like"/>
    <property type="match status" value="1"/>
</dbReference>
<dbReference type="RefSeq" id="WP_044925975.1">
    <property type="nucleotide sequence ID" value="NZ_QVIA01000001.1"/>
</dbReference>
<sequence>MNRDTILIVDDMEVNRAILHVLFEQEYNLLEAENGEQALMLIKQYRESLAAVLLDVVMPVKDGFQVMQEMGQNGLMTNIPVIIITSEDSMENEVRAFDMGASDIIIKPFEPHVVRRRVRNAIELNRHKMHLEEMLEEQTMKVRESRDVIMDTLSSIIEHRSAETGQHVLRIRKFTGVLLENVMYSCPEYELNDRAIQVIAEAAALHDIGKIAIADTILNKPGRLTDEEFEIMKTHTVRGCQILSSLGKMGDEEYLKYAYNICRYHHERWNGKGYPDGLIGDNTPVYAQAVGIADAYDALTTDRVYKKAIQPERALNMILNGECGMFSPKLLECLKNVREKFFHLTREYADGNLSGTVFKYQDTLEPVLHTDQENVPKLEQMKYFALLRHLDSTVVELDMDSGVYHLVYQQNEDFQDLRSGSTFEESLSNFIEHAVYPDDRPLVEGILGGYMENFFKHGLIKQTRSYRVLHRESREYIWYKATSLRVNIENPKQHKVLIIWERENQENVEAKTQEKSGHDLVTENLPAGILQCMNDQWFTITYLNNGIISLFGYSRREIKEKFHDRYIEMIHPKDQRAVLRHYREQLSEGRAQTLEYRIVTREGASLWVLEKCRLIIGADGIEYVNCILTDISRIKKVQEQMALSMERYRIVMNQTNDITFEGDLEKHVISYSSNWEKKFGYKPLTNNIFTEIQKASHIFPEDLPALLELMKSASAGIPYGETEVRIANAQGKYLWCRIRVTTQFNEEKKPVRVIGVIIDIDDEKRRIKELSAKVQMDSLTKVFNKDTAVEKIRRRLEWAEEAGYTQTLSANDTLAGGGSSAIRTKFALMIIDLDNFKQVNDSMGHMFGDAVLTEAADKIKNIFRGKDIIARFGGDEFLVFLEYNSKGEFLHIKAEKIIRALKSVYHDKLSGLCLTCSIGIALCPEDGLDFQNLFQKCDRALYQAKQRGKNGYAFYDAAVMQKSFVLNAEQSTAAGTRIESYGEEEVSVDSIVPESFQKLYESGDIEKAVSSILEMVGMRYNVSRVYIFENSVDGTRCTNTFEWCNEGIEPEIGRLCNIEYKLLGSGYQNNFDENGIFYCQDISDFSKEKHPFLYARNIRSMLQCAVSDEGRFAGFVGFDDCLAMRLWTRNQIDALKFIAEFLSTFLLKKRAQDRALEAAENLDMILDNQNSWIYVIDPDSYRLLYINAKTRETVPDARTGMCCFEAFFHRKSPCELCPVSGIKSKRNKTMEVYNPVLDVWSIADACLIKWDSDEACLLACHDITPYKSEQDKRGQIKAKIPSE</sequence>
<dbReference type="Proteomes" id="UP000261111">
    <property type="component" value="Unassembled WGS sequence"/>
</dbReference>
<feature type="domain" description="HD-GYP" evidence="8">
    <location>
        <begin position="142"/>
        <end position="350"/>
    </location>
</feature>
<dbReference type="PROSITE" id="PS50110">
    <property type="entry name" value="RESPONSE_REGULATORY"/>
    <property type="match status" value="1"/>
</dbReference>
<protein>
    <recommendedName>
        <fullName evidence="1">Stage 0 sporulation protein A homolog</fullName>
    </recommendedName>
</protein>
<dbReference type="GeneID" id="93336354"/>
<accession>A0A3E2X1R8</accession>
<dbReference type="InterPro" id="IPR035965">
    <property type="entry name" value="PAS-like_dom_sf"/>
</dbReference>
<dbReference type="SMART" id="SM00267">
    <property type="entry name" value="GGDEF"/>
    <property type="match status" value="1"/>
</dbReference>
<dbReference type="CDD" id="cd00130">
    <property type="entry name" value="PAS"/>
    <property type="match status" value="2"/>
</dbReference>
<dbReference type="PANTHER" id="PTHR45228">
    <property type="entry name" value="CYCLIC DI-GMP PHOSPHODIESTERASE TM_0186-RELATED"/>
    <property type="match status" value="1"/>
</dbReference>
<dbReference type="SMART" id="SM00471">
    <property type="entry name" value="HDc"/>
    <property type="match status" value="1"/>
</dbReference>
<gene>
    <name evidence="9" type="ORF">DWX41_00170</name>
</gene>
<dbReference type="SUPFAM" id="SSF52172">
    <property type="entry name" value="CheY-like"/>
    <property type="match status" value="1"/>
</dbReference>
<evidence type="ECO:0000256" key="2">
    <source>
        <dbReference type="ARBA" id="ARBA00024867"/>
    </source>
</evidence>
<dbReference type="Pfam" id="PF00990">
    <property type="entry name" value="GGDEF"/>
    <property type="match status" value="1"/>
</dbReference>
<dbReference type="InterPro" id="IPR037522">
    <property type="entry name" value="HD_GYP_dom"/>
</dbReference>
<feature type="domain" description="PAS" evidence="5">
    <location>
        <begin position="540"/>
        <end position="589"/>
    </location>
</feature>
<dbReference type="InterPro" id="IPR043128">
    <property type="entry name" value="Rev_trsase/Diguanyl_cyclase"/>
</dbReference>
<dbReference type="SUPFAM" id="SSF55781">
    <property type="entry name" value="GAF domain-like"/>
    <property type="match status" value="1"/>
</dbReference>
<dbReference type="Gene3D" id="3.40.50.2300">
    <property type="match status" value="1"/>
</dbReference>
<dbReference type="PROSITE" id="PS51832">
    <property type="entry name" value="HD_GYP"/>
    <property type="match status" value="1"/>
</dbReference>
<feature type="domain" description="PAC" evidence="6">
    <location>
        <begin position="592"/>
        <end position="643"/>
    </location>
</feature>
<dbReference type="NCBIfam" id="TIGR00229">
    <property type="entry name" value="sensory_box"/>
    <property type="match status" value="2"/>
</dbReference>
<evidence type="ECO:0000256" key="1">
    <source>
        <dbReference type="ARBA" id="ARBA00018672"/>
    </source>
</evidence>
<dbReference type="NCBIfam" id="TIGR00254">
    <property type="entry name" value="GGDEF"/>
    <property type="match status" value="1"/>
</dbReference>
<evidence type="ECO:0000259" key="4">
    <source>
        <dbReference type="PROSITE" id="PS50110"/>
    </source>
</evidence>
<evidence type="ECO:0000259" key="8">
    <source>
        <dbReference type="PROSITE" id="PS51832"/>
    </source>
</evidence>
<dbReference type="InterPro" id="IPR013655">
    <property type="entry name" value="PAS_fold_3"/>
</dbReference>
<feature type="domain" description="Response regulatory" evidence="4">
    <location>
        <begin position="5"/>
        <end position="122"/>
    </location>
</feature>
<dbReference type="Gene3D" id="3.30.70.270">
    <property type="match status" value="1"/>
</dbReference>
<feature type="modified residue" description="4-aspartylphosphate" evidence="3">
    <location>
        <position position="55"/>
    </location>
</feature>
<dbReference type="Gene3D" id="3.30.450.40">
    <property type="match status" value="1"/>
</dbReference>
<dbReference type="CDD" id="cd01949">
    <property type="entry name" value="GGDEF"/>
    <property type="match status" value="1"/>
</dbReference>
<dbReference type="InterPro" id="IPR000160">
    <property type="entry name" value="GGDEF_dom"/>
</dbReference>
<evidence type="ECO:0000256" key="3">
    <source>
        <dbReference type="PROSITE-ProRule" id="PRU00169"/>
    </source>
</evidence>
<dbReference type="PROSITE" id="PS50887">
    <property type="entry name" value="GGDEF"/>
    <property type="match status" value="1"/>
</dbReference>
<evidence type="ECO:0000259" key="6">
    <source>
        <dbReference type="PROSITE" id="PS50113"/>
    </source>
</evidence>
<dbReference type="SMART" id="SM00086">
    <property type="entry name" value="PAC"/>
    <property type="match status" value="2"/>
</dbReference>
<comment type="caution">
    <text evidence="9">The sequence shown here is derived from an EMBL/GenBank/DDBJ whole genome shotgun (WGS) entry which is preliminary data.</text>
</comment>
<feature type="domain" description="GGDEF" evidence="7">
    <location>
        <begin position="824"/>
        <end position="957"/>
    </location>
</feature>
<dbReference type="PROSITE" id="PS50112">
    <property type="entry name" value="PAS"/>
    <property type="match status" value="1"/>
</dbReference>
<reference evidence="9 10" key="1">
    <citation type="submission" date="2018-08" db="EMBL/GenBank/DDBJ databases">
        <title>A genome reference for cultivated species of the human gut microbiota.</title>
        <authorList>
            <person name="Zou Y."/>
            <person name="Xue W."/>
            <person name="Luo G."/>
        </authorList>
    </citation>
    <scope>NUCLEOTIDE SEQUENCE [LARGE SCALE GENOMIC DNA]</scope>
    <source>
        <strain evidence="9 10">AF19-21</strain>
    </source>
</reference>
<dbReference type="InterPro" id="IPR003607">
    <property type="entry name" value="HD/PDEase_dom"/>
</dbReference>
<dbReference type="InterPro" id="IPR052020">
    <property type="entry name" value="Cyclic_di-GMP/3'3'-cGAMP_PDE"/>
</dbReference>
<evidence type="ECO:0000313" key="9">
    <source>
        <dbReference type="EMBL" id="RGC35450.1"/>
    </source>
</evidence>
<dbReference type="SMART" id="SM00448">
    <property type="entry name" value="REC"/>
    <property type="match status" value="1"/>
</dbReference>
<dbReference type="Gene3D" id="3.30.450.20">
    <property type="entry name" value="PAS domain"/>
    <property type="match status" value="2"/>
</dbReference>
<dbReference type="GO" id="GO:0000160">
    <property type="term" value="P:phosphorelay signal transduction system"/>
    <property type="evidence" value="ECO:0007669"/>
    <property type="project" value="InterPro"/>
</dbReference>
<dbReference type="InterPro" id="IPR001789">
    <property type="entry name" value="Sig_transdc_resp-reg_receiver"/>
</dbReference>
<comment type="function">
    <text evidence="2">May play the central regulatory role in sporulation. It may be an element of the effector pathway responsible for the activation of sporulation genes in response to nutritional stress. Spo0A may act in concert with spo0H (a sigma factor) to control the expression of some genes that are critical to the sporulation process.</text>
</comment>